<accession>A0A9W4HFX7</accession>
<feature type="compositionally biased region" description="Basic and acidic residues" evidence="1">
    <location>
        <begin position="42"/>
        <end position="51"/>
    </location>
</feature>
<name>A0A9W4HFX7_PENNA</name>
<evidence type="ECO:0000313" key="3">
    <source>
        <dbReference type="Proteomes" id="UP001153461"/>
    </source>
</evidence>
<dbReference type="EMBL" id="CAJVNV010000053">
    <property type="protein sequence ID" value="CAG7999017.1"/>
    <property type="molecule type" value="Genomic_DNA"/>
</dbReference>
<dbReference type="AlphaFoldDB" id="A0A9W4HFX7"/>
<evidence type="ECO:0000313" key="2">
    <source>
        <dbReference type="EMBL" id="CAG7999017.1"/>
    </source>
</evidence>
<evidence type="ECO:0000256" key="1">
    <source>
        <dbReference type="SAM" id="MobiDB-lite"/>
    </source>
</evidence>
<reference evidence="2" key="1">
    <citation type="submission" date="2021-07" db="EMBL/GenBank/DDBJ databases">
        <authorList>
            <person name="Branca A.L. A."/>
        </authorList>
    </citation>
    <scope>NUCLEOTIDE SEQUENCE</scope>
</reference>
<dbReference type="Proteomes" id="UP001153461">
    <property type="component" value="Unassembled WGS sequence"/>
</dbReference>
<feature type="region of interest" description="Disordered" evidence="1">
    <location>
        <begin position="33"/>
        <end position="60"/>
    </location>
</feature>
<comment type="caution">
    <text evidence="2">The sequence shown here is derived from an EMBL/GenBank/DDBJ whole genome shotgun (WGS) entry which is preliminary data.</text>
</comment>
<proteinExistence type="predicted"/>
<organism evidence="2 3">
    <name type="scientific">Penicillium nalgiovense</name>
    <dbReference type="NCBI Taxonomy" id="60175"/>
    <lineage>
        <taxon>Eukaryota</taxon>
        <taxon>Fungi</taxon>
        <taxon>Dikarya</taxon>
        <taxon>Ascomycota</taxon>
        <taxon>Pezizomycotina</taxon>
        <taxon>Eurotiomycetes</taxon>
        <taxon>Eurotiomycetidae</taxon>
        <taxon>Eurotiales</taxon>
        <taxon>Aspergillaceae</taxon>
        <taxon>Penicillium</taxon>
    </lineage>
</organism>
<gene>
    <name evidence="2" type="ORF">PNAL_LOCUS1826</name>
</gene>
<sequence>MVCLSLHRVRWVFSNCISSLFFSPGNSRETLLFGGPDPNRSNMHESTKGTEPDNGVSTRDSAPIRLHTVRILFSHDITQLMKDIKRNALDDVVVDAVPLQEVGAQHQAQDEHDCTKNAFLVDLAVLESGILRVRRKYGIIKFIPLSSDDPIVLQQPATDPDLKKALCYQHLHSKYLQEYEKRRDLAEVLGYEMHEYLKNWYDGCLRDITRRLAQLGYF</sequence>
<dbReference type="OrthoDB" id="2406834at2759"/>
<protein>
    <submittedName>
        <fullName evidence="2">Uncharacterized protein</fullName>
    </submittedName>
</protein>